<dbReference type="PROSITE" id="PS00122">
    <property type="entry name" value="CARBOXYLESTERASE_B_1"/>
    <property type="match status" value="1"/>
</dbReference>
<sequence>MVDGTALEIGIAGATMIFVVATNDVGFYQDILSDDDCIYNETGCMEVDMGQVSFNRILYRMTVQTMLDKWAFFLTATLPFGVSTTPTFEARGLLAPQVILDYATYQGVGNPLQGVNSFLGMPYATAARSDNPVLYNKNLSGIQSATAYGPACPQHEVVALASDVVPEVAGLLGFAEAVLGKVLSQSEDCLSINVQVPQNATPDSKLPIMLWIYGGGFTSGASSALIGETTAVPGILYQGANIVQRSVEMDQPVIFVSFNYRLNAFGFSGGKEIEDAGVTNLGLKDQRMAMQWVQKHISEFGGDPTKVTIFGESAGSWSVSTHLLLNDGNPEGLFRGAIAMSGGPLKVDGQQRQQGVFDDMVRSVGCETASDKLSCVRAAPYDAVYAAVQEQPFLLGYTSLAEKWFPRPDGTFLKDSPHRLVEAGIIANVPVIIGDMRDEGTLFSLFPQLNTTTDGEFKDYFQTTWWPNATDAQIENLMELYPQDPAAGSPFGTGDLNNLFPQYKRLAALIGDYSFQRCVTRARHGMDIITDDIWYSQAQRRQLMEKIPAGQKVWTYEVDESLPLLGQVPALNQLGLTNVPLLGSFHVAETVLNLFGTLPAAISKNTLAMMSMWISFANTLDPNNHGVSSLPEWPAWNSTALSQYRFQEAGPDVIQDNYRADAMKYINNNAESLLV</sequence>
<dbReference type="EMBL" id="QGMG01000374">
    <property type="protein sequence ID" value="TVY54115.1"/>
    <property type="molecule type" value="Genomic_DNA"/>
</dbReference>
<dbReference type="GO" id="GO:0016787">
    <property type="term" value="F:hydrolase activity"/>
    <property type="evidence" value="ECO:0007669"/>
    <property type="project" value="UniProtKB-KW"/>
</dbReference>
<dbReference type="InterPro" id="IPR019826">
    <property type="entry name" value="Carboxylesterase_B_AS"/>
</dbReference>
<dbReference type="Pfam" id="PF00135">
    <property type="entry name" value="COesterase"/>
    <property type="match status" value="1"/>
</dbReference>
<dbReference type="SUPFAM" id="SSF53474">
    <property type="entry name" value="alpha/beta-Hydrolases"/>
    <property type="match status" value="1"/>
</dbReference>
<evidence type="ECO:0000256" key="2">
    <source>
        <dbReference type="ARBA" id="ARBA00022801"/>
    </source>
</evidence>
<evidence type="ECO:0000259" key="4">
    <source>
        <dbReference type="Pfam" id="PF00135"/>
    </source>
</evidence>
<dbReference type="InterPro" id="IPR029058">
    <property type="entry name" value="AB_hydrolase_fold"/>
</dbReference>
<dbReference type="Gene3D" id="3.40.50.1820">
    <property type="entry name" value="alpha/beta hydrolase"/>
    <property type="match status" value="1"/>
</dbReference>
<dbReference type="OrthoDB" id="3200163at2759"/>
<keyword evidence="2 3" id="KW-0378">Hydrolase</keyword>
<dbReference type="InterPro" id="IPR050309">
    <property type="entry name" value="Type-B_Carboxylest/Lipase"/>
</dbReference>
<evidence type="ECO:0000313" key="5">
    <source>
        <dbReference type="EMBL" id="TVY54115.1"/>
    </source>
</evidence>
<evidence type="ECO:0000313" key="6">
    <source>
        <dbReference type="Proteomes" id="UP000481288"/>
    </source>
</evidence>
<dbReference type="InterPro" id="IPR002018">
    <property type="entry name" value="CarbesteraseB"/>
</dbReference>
<reference evidence="5 6" key="1">
    <citation type="submission" date="2018-05" db="EMBL/GenBank/DDBJ databases">
        <title>Whole genome sequencing for identification of molecular markers to develop diagnostic detection tools for the regulated plant pathogen Lachnellula willkommii.</title>
        <authorList>
            <person name="Giroux E."/>
            <person name="Bilodeau G."/>
        </authorList>
    </citation>
    <scope>NUCLEOTIDE SEQUENCE [LARGE SCALE GENOMIC DNA]</scope>
    <source>
        <strain evidence="5 6">CBS 625.97</strain>
    </source>
</reference>
<comment type="caution">
    <text evidence="5">The sequence shown here is derived from an EMBL/GenBank/DDBJ whole genome shotgun (WGS) entry which is preliminary data.</text>
</comment>
<name>A0A7D8YPC1_9HELO</name>
<evidence type="ECO:0000256" key="1">
    <source>
        <dbReference type="ARBA" id="ARBA00005964"/>
    </source>
</evidence>
<accession>A0A7D8YPC1</accession>
<dbReference type="Proteomes" id="UP000481288">
    <property type="component" value="Unassembled WGS sequence"/>
</dbReference>
<keyword evidence="6" id="KW-1185">Reference proteome</keyword>
<dbReference type="PANTHER" id="PTHR11559">
    <property type="entry name" value="CARBOXYLESTERASE"/>
    <property type="match status" value="1"/>
</dbReference>
<evidence type="ECO:0000256" key="3">
    <source>
        <dbReference type="RuleBase" id="RU361235"/>
    </source>
</evidence>
<dbReference type="AlphaFoldDB" id="A0A7D8YPC1"/>
<comment type="similarity">
    <text evidence="1 3">Belongs to the type-B carboxylesterase/lipase family.</text>
</comment>
<feature type="domain" description="Carboxylesterase type B" evidence="4">
    <location>
        <begin position="107"/>
        <end position="648"/>
    </location>
</feature>
<dbReference type="EC" id="3.1.1.-" evidence="3"/>
<protein>
    <recommendedName>
        <fullName evidence="3">Carboxylic ester hydrolase</fullName>
        <ecNumber evidence="3">3.1.1.-</ecNumber>
    </recommendedName>
</protein>
<organism evidence="5 6">
    <name type="scientific">Lachnellula cervina</name>
    <dbReference type="NCBI Taxonomy" id="1316786"/>
    <lineage>
        <taxon>Eukaryota</taxon>
        <taxon>Fungi</taxon>
        <taxon>Dikarya</taxon>
        <taxon>Ascomycota</taxon>
        <taxon>Pezizomycotina</taxon>
        <taxon>Leotiomycetes</taxon>
        <taxon>Helotiales</taxon>
        <taxon>Lachnaceae</taxon>
        <taxon>Lachnellula</taxon>
    </lineage>
</organism>
<proteinExistence type="inferred from homology"/>
<gene>
    <name evidence="5" type="ORF">LCER1_G004689</name>
</gene>